<organism evidence="3 4">
    <name type="scientific">candidate division WOR-1 bacterium DG_54_3</name>
    <dbReference type="NCBI Taxonomy" id="1703775"/>
    <lineage>
        <taxon>Bacteria</taxon>
        <taxon>Bacillati</taxon>
        <taxon>Saganbacteria</taxon>
    </lineage>
</organism>
<dbReference type="AlphaFoldDB" id="A0A0S7XNJ4"/>
<dbReference type="Gene3D" id="3.90.460.10">
    <property type="entry name" value="Ferredoxin thioredoxin reductase catalytic beta subunit"/>
    <property type="match status" value="1"/>
</dbReference>
<dbReference type="Proteomes" id="UP000051861">
    <property type="component" value="Unassembled WGS sequence"/>
</dbReference>
<sequence>MKKFWRCFVCNDIHYGISPPEICPTCNAKNAYVEVSSDEAQKIMKMTEILIDRDKFLQEIKRLSEKNEFQVNPDQDKVKSLIQGVTENERNHGMKYCPCRLITKDFEEDLKLVCPCNFRIHETYKEKKLENAGAVFL</sequence>
<dbReference type="SUPFAM" id="SSF57662">
    <property type="entry name" value="Ferredoxin thioredoxin reductase (FTR), catalytic beta chain"/>
    <property type="match status" value="1"/>
</dbReference>
<dbReference type="Pfam" id="PF21349">
    <property type="entry name" value="RUBY_RBDX"/>
    <property type="match status" value="1"/>
</dbReference>
<comment type="cofactor">
    <cofactor evidence="1">
        <name>Fe(3+)</name>
        <dbReference type="ChEBI" id="CHEBI:29034"/>
    </cofactor>
</comment>
<dbReference type="Pfam" id="PF02943">
    <property type="entry name" value="FeThRed_B"/>
    <property type="match status" value="1"/>
</dbReference>
<evidence type="ECO:0000259" key="2">
    <source>
        <dbReference type="Pfam" id="PF21349"/>
    </source>
</evidence>
<proteinExistence type="predicted"/>
<comment type="caution">
    <text evidence="3">The sequence shown here is derived from an EMBL/GenBank/DDBJ whole genome shotgun (WGS) entry which is preliminary data.</text>
</comment>
<dbReference type="SUPFAM" id="SSF57802">
    <property type="entry name" value="Rubredoxin-like"/>
    <property type="match status" value="1"/>
</dbReference>
<evidence type="ECO:0000313" key="3">
    <source>
        <dbReference type="EMBL" id="KPJ64066.1"/>
    </source>
</evidence>
<protein>
    <recommendedName>
        <fullName evidence="2">Rubrerythrin rubredoxin-like domain-containing protein</fullName>
    </recommendedName>
</protein>
<dbReference type="GO" id="GO:0016730">
    <property type="term" value="F:oxidoreductase activity, acting on iron-sulfur proteins as donors"/>
    <property type="evidence" value="ECO:0007669"/>
    <property type="project" value="InterPro"/>
</dbReference>
<dbReference type="InterPro" id="IPR004209">
    <property type="entry name" value="FTR_bsu"/>
</dbReference>
<feature type="domain" description="Rubrerythrin rubredoxin-like" evidence="2">
    <location>
        <begin position="5"/>
        <end position="32"/>
    </location>
</feature>
<reference evidence="3 4" key="1">
    <citation type="journal article" date="2015" name="Microbiome">
        <title>Genomic resolution of linkages in carbon, nitrogen, and sulfur cycling among widespread estuary sediment bacteria.</title>
        <authorList>
            <person name="Baker B.J."/>
            <person name="Lazar C.S."/>
            <person name="Teske A.P."/>
            <person name="Dick G.J."/>
        </authorList>
    </citation>
    <scope>NUCLEOTIDE SEQUENCE [LARGE SCALE GENOMIC DNA]</scope>
    <source>
        <strain evidence="3">DG_54_3</strain>
    </source>
</reference>
<accession>A0A0S7XNJ4</accession>
<dbReference type="InterPro" id="IPR036644">
    <property type="entry name" value="FTR_bsu_sf"/>
</dbReference>
<dbReference type="InterPro" id="IPR048574">
    <property type="entry name" value="RUBY_RBDX"/>
</dbReference>
<dbReference type="EMBL" id="LIZX01000201">
    <property type="protein sequence ID" value="KPJ64066.1"/>
    <property type="molecule type" value="Genomic_DNA"/>
</dbReference>
<evidence type="ECO:0000256" key="1">
    <source>
        <dbReference type="ARBA" id="ARBA00001965"/>
    </source>
</evidence>
<evidence type="ECO:0000313" key="4">
    <source>
        <dbReference type="Proteomes" id="UP000051861"/>
    </source>
</evidence>
<name>A0A0S7XNJ4_UNCSA</name>
<gene>
    <name evidence="3" type="ORF">AMJ44_13455</name>
</gene>
<dbReference type="Gene3D" id="2.20.28.10">
    <property type="match status" value="1"/>
</dbReference>